<dbReference type="OrthoDB" id="3260213at2"/>
<evidence type="ECO:0000313" key="2">
    <source>
        <dbReference type="Proteomes" id="UP000273405"/>
    </source>
</evidence>
<dbReference type="SUPFAM" id="SSF69304">
    <property type="entry name" value="Tricorn protease N-terminal domain"/>
    <property type="match status" value="1"/>
</dbReference>
<organism evidence="1 2">
    <name type="scientific">Corallococcus sicarius</name>
    <dbReference type="NCBI Taxonomy" id="2316726"/>
    <lineage>
        <taxon>Bacteria</taxon>
        <taxon>Pseudomonadati</taxon>
        <taxon>Myxococcota</taxon>
        <taxon>Myxococcia</taxon>
        <taxon>Myxococcales</taxon>
        <taxon>Cystobacterineae</taxon>
        <taxon>Myxococcaceae</taxon>
        <taxon>Corallococcus</taxon>
    </lineage>
</organism>
<protein>
    <submittedName>
        <fullName evidence="1">Uncharacterized protein</fullName>
    </submittedName>
</protein>
<name>A0A3A8MKJ8_9BACT</name>
<gene>
    <name evidence="1" type="ORF">D7X12_36650</name>
</gene>
<evidence type="ECO:0000313" key="1">
    <source>
        <dbReference type="EMBL" id="RKH32978.1"/>
    </source>
</evidence>
<dbReference type="Proteomes" id="UP000273405">
    <property type="component" value="Unassembled WGS sequence"/>
</dbReference>
<accession>A0A3A8MKJ8</accession>
<proteinExistence type="predicted"/>
<sequence>MWSAAVVSLALVGCGAETEGSAPGPEAAESALAPAGWETVANQYGSFTLDKPSTVRFGVGDTWTTREMPAGSGYCFFNPDPAPGRFKTCERSTSVGPVSAGLSPACATFYPPDFALSSVRKAIPVPALAKPAKGVAVSEPAYKTCLVRATNHVADGTATFARNDYSRRQAFNANTTKQLIYDLDGFWHVYDANTRARVKRLSGPAADAEPQWHPTNPDLLYYLPTNGVGMRLYELNVATGATRVVGDFAARLKARWPTAMAAWTRSEGSPSADRRYWCFMVDDPNWGSLGVFTWDRDTDTILGTYNTNGERPDHVSMSPSGNSCVVSTDYALGTVAFSRDFSKKVQLHAKSEHSDIALDANGDDIYVAVDYQSNAGDVFMVNLRTGVRTVLFPTYVAGTATALHVSGKAFGRPGWVLISTYADYGGAQQWLHRTLMAVQLKANPTVYTLAHHRTASNGYWTEPHASVNLDFTRVAFGSNWGSGSATDVDTYVVEIPAGALK</sequence>
<comment type="caution">
    <text evidence="1">The sequence shown here is derived from an EMBL/GenBank/DDBJ whole genome shotgun (WGS) entry which is preliminary data.</text>
</comment>
<dbReference type="AlphaFoldDB" id="A0A3A8MKJ8"/>
<keyword evidence="2" id="KW-1185">Reference proteome</keyword>
<dbReference type="EMBL" id="RAWG01000392">
    <property type="protein sequence ID" value="RKH32978.1"/>
    <property type="molecule type" value="Genomic_DNA"/>
</dbReference>
<reference evidence="2" key="1">
    <citation type="submission" date="2018-09" db="EMBL/GenBank/DDBJ databases">
        <authorList>
            <person name="Livingstone P.G."/>
            <person name="Whitworth D.E."/>
        </authorList>
    </citation>
    <scope>NUCLEOTIDE SEQUENCE [LARGE SCALE GENOMIC DNA]</scope>
    <source>
        <strain evidence="2">CA040B</strain>
    </source>
</reference>